<dbReference type="InterPro" id="IPR011032">
    <property type="entry name" value="GroES-like_sf"/>
</dbReference>
<protein>
    <submittedName>
        <fullName evidence="4">Zinc-binding alcohol dehydrogenase family protein</fullName>
    </submittedName>
</protein>
<evidence type="ECO:0000313" key="5">
    <source>
        <dbReference type="Proteomes" id="UP001589797"/>
    </source>
</evidence>
<dbReference type="InterPro" id="IPR036291">
    <property type="entry name" value="NAD(P)-bd_dom_sf"/>
</dbReference>
<feature type="domain" description="Alcohol dehydrogenase-like C-terminal" evidence="2">
    <location>
        <begin position="171"/>
        <end position="301"/>
    </location>
</feature>
<dbReference type="InterPro" id="IPR013149">
    <property type="entry name" value="ADH-like_C"/>
</dbReference>
<sequence length="341" mass="38264">MKAIILQEAGKLIAQVHEMPENLSSHEALVKVHRIGICGTDIHAFKGRQPFFTYPRILGHELGVEVIALGDEVYHLKVGDKCSVEPYFNRTLDQAVRRGKTNCGENISVFGVHEDGGMREYFKIDAKYLHPSLSLSYWQLALIEPLAIGYHAIQRAAPVKEDKILVIGAGPIGLATAQFATLASKEVVVMDINAERLAVCQSKLRIKDTIHLKDQNFPIVDVLRKLFDGDLPTVILDATGNPESMKTTLELAAHGGKIVFIGLYQGDFCFHDPLFHRKELTLMASRNALGRDFKQIIELIENGKINTDFWITHRICFDELPDQFEDLFFGNQFVIKAIVEL</sequence>
<dbReference type="Pfam" id="PF08240">
    <property type="entry name" value="ADH_N"/>
    <property type="match status" value="1"/>
</dbReference>
<accession>A0ABV6FTN6</accession>
<feature type="domain" description="Alcohol dehydrogenase-like N-terminal" evidence="3">
    <location>
        <begin position="25"/>
        <end position="131"/>
    </location>
</feature>
<dbReference type="CDD" id="cd08261">
    <property type="entry name" value="Zn_ADH7"/>
    <property type="match status" value="1"/>
</dbReference>
<organism evidence="4 5">
    <name type="scientific">Fontibacter flavus</name>
    <dbReference type="NCBI Taxonomy" id="654838"/>
    <lineage>
        <taxon>Bacteria</taxon>
        <taxon>Pseudomonadati</taxon>
        <taxon>Bacteroidota</taxon>
        <taxon>Cytophagia</taxon>
        <taxon>Cytophagales</taxon>
        <taxon>Cyclobacteriaceae</taxon>
        <taxon>Fontibacter</taxon>
    </lineage>
</organism>
<dbReference type="SUPFAM" id="SSF51735">
    <property type="entry name" value="NAD(P)-binding Rossmann-fold domains"/>
    <property type="match status" value="1"/>
</dbReference>
<reference evidence="4 5" key="1">
    <citation type="submission" date="2024-09" db="EMBL/GenBank/DDBJ databases">
        <authorList>
            <person name="Sun Q."/>
            <person name="Mori K."/>
        </authorList>
    </citation>
    <scope>NUCLEOTIDE SEQUENCE [LARGE SCALE GENOMIC DNA]</scope>
    <source>
        <strain evidence="4 5">CCM 7650</strain>
    </source>
</reference>
<dbReference type="RefSeq" id="WP_382387713.1">
    <property type="nucleotide sequence ID" value="NZ_JBHLWI010000030.1"/>
</dbReference>
<dbReference type="PANTHER" id="PTHR43401:SF3">
    <property type="entry name" value="L-GALACTONATE-5-DEHYDROGENASE"/>
    <property type="match status" value="1"/>
</dbReference>
<dbReference type="Pfam" id="PF00107">
    <property type="entry name" value="ADH_zinc_N"/>
    <property type="match status" value="1"/>
</dbReference>
<name>A0ABV6FTN6_9BACT</name>
<comment type="caution">
    <text evidence="4">The sequence shown here is derived from an EMBL/GenBank/DDBJ whole genome shotgun (WGS) entry which is preliminary data.</text>
</comment>
<keyword evidence="5" id="KW-1185">Reference proteome</keyword>
<evidence type="ECO:0000259" key="2">
    <source>
        <dbReference type="Pfam" id="PF00107"/>
    </source>
</evidence>
<dbReference type="Gene3D" id="3.40.50.720">
    <property type="entry name" value="NAD(P)-binding Rossmann-like Domain"/>
    <property type="match status" value="1"/>
</dbReference>
<dbReference type="EMBL" id="JBHLWI010000030">
    <property type="protein sequence ID" value="MFC0263238.1"/>
    <property type="molecule type" value="Genomic_DNA"/>
</dbReference>
<gene>
    <name evidence="4" type="ORF">ACFFIP_11140</name>
</gene>
<dbReference type="SUPFAM" id="SSF50129">
    <property type="entry name" value="GroES-like"/>
    <property type="match status" value="1"/>
</dbReference>
<dbReference type="Gene3D" id="3.90.180.10">
    <property type="entry name" value="Medium-chain alcohol dehydrogenases, catalytic domain"/>
    <property type="match status" value="1"/>
</dbReference>
<proteinExistence type="predicted"/>
<keyword evidence="1" id="KW-0560">Oxidoreductase</keyword>
<dbReference type="InterPro" id="IPR013154">
    <property type="entry name" value="ADH-like_N"/>
</dbReference>
<evidence type="ECO:0000256" key="1">
    <source>
        <dbReference type="ARBA" id="ARBA00023002"/>
    </source>
</evidence>
<evidence type="ECO:0000259" key="3">
    <source>
        <dbReference type="Pfam" id="PF08240"/>
    </source>
</evidence>
<dbReference type="Proteomes" id="UP001589797">
    <property type="component" value="Unassembled WGS sequence"/>
</dbReference>
<evidence type="ECO:0000313" key="4">
    <source>
        <dbReference type="EMBL" id="MFC0263238.1"/>
    </source>
</evidence>
<dbReference type="PANTHER" id="PTHR43401">
    <property type="entry name" value="L-THREONINE 3-DEHYDROGENASE"/>
    <property type="match status" value="1"/>
</dbReference>
<dbReference type="InterPro" id="IPR050129">
    <property type="entry name" value="Zn_alcohol_dh"/>
</dbReference>